<comment type="caution">
    <text evidence="1">The sequence shown here is derived from an EMBL/GenBank/DDBJ whole genome shotgun (WGS) entry which is preliminary data.</text>
</comment>
<dbReference type="InterPro" id="IPR036397">
    <property type="entry name" value="RNaseH_sf"/>
</dbReference>
<keyword evidence="2" id="KW-1185">Reference proteome</keyword>
<sequence>MVNPNRKDWSYRLGDALWAYRTSYKTPLNMSLFRLFYGKACHLPVELEHKSWWAIKQCNLDYGMAGEERKLLLQELEEYRLKAYENAKIYKEKSKAFHDKMIARKSFRVGQKVLLFNSRLKLFPGKLQSRWLGPFVVLNVFPHGAVEIKFLDRLKPFYELPQTMLIEDIILEES</sequence>
<organism evidence="1 2">
    <name type="scientific">Saponaria officinalis</name>
    <name type="common">Common soapwort</name>
    <name type="synonym">Lychnis saponaria</name>
    <dbReference type="NCBI Taxonomy" id="3572"/>
    <lineage>
        <taxon>Eukaryota</taxon>
        <taxon>Viridiplantae</taxon>
        <taxon>Streptophyta</taxon>
        <taxon>Embryophyta</taxon>
        <taxon>Tracheophyta</taxon>
        <taxon>Spermatophyta</taxon>
        <taxon>Magnoliopsida</taxon>
        <taxon>eudicotyledons</taxon>
        <taxon>Gunneridae</taxon>
        <taxon>Pentapetalae</taxon>
        <taxon>Caryophyllales</taxon>
        <taxon>Caryophyllaceae</taxon>
        <taxon>Caryophylleae</taxon>
        <taxon>Saponaria</taxon>
    </lineage>
</organism>
<evidence type="ECO:0000313" key="1">
    <source>
        <dbReference type="EMBL" id="KAK9666603.1"/>
    </source>
</evidence>
<evidence type="ECO:0008006" key="3">
    <source>
        <dbReference type="Google" id="ProtNLM"/>
    </source>
</evidence>
<dbReference type="AlphaFoldDB" id="A0AAW1GNZ3"/>
<dbReference type="PANTHER" id="PTHR47266">
    <property type="entry name" value="ENDONUCLEASE-RELATED"/>
    <property type="match status" value="1"/>
</dbReference>
<dbReference type="Gene3D" id="3.30.420.10">
    <property type="entry name" value="Ribonuclease H-like superfamily/Ribonuclease H"/>
    <property type="match status" value="1"/>
</dbReference>
<accession>A0AAW1GNZ3</accession>
<gene>
    <name evidence="1" type="ORF">RND81_14G197400</name>
</gene>
<evidence type="ECO:0000313" key="2">
    <source>
        <dbReference type="Proteomes" id="UP001443914"/>
    </source>
</evidence>
<dbReference type="Proteomes" id="UP001443914">
    <property type="component" value="Unassembled WGS sequence"/>
</dbReference>
<proteinExistence type="predicted"/>
<name>A0AAW1GNZ3_SAPOF</name>
<dbReference type="EMBL" id="JBDFQZ010000014">
    <property type="protein sequence ID" value="KAK9666603.1"/>
    <property type="molecule type" value="Genomic_DNA"/>
</dbReference>
<reference evidence="1" key="1">
    <citation type="submission" date="2024-03" db="EMBL/GenBank/DDBJ databases">
        <title>WGS assembly of Saponaria officinalis var. Norfolk2.</title>
        <authorList>
            <person name="Jenkins J."/>
            <person name="Shu S."/>
            <person name="Grimwood J."/>
            <person name="Barry K."/>
            <person name="Goodstein D."/>
            <person name="Schmutz J."/>
            <person name="Leebens-Mack J."/>
            <person name="Osbourn A."/>
        </authorList>
    </citation>
    <scope>NUCLEOTIDE SEQUENCE [LARGE SCALE GENOMIC DNA]</scope>
    <source>
        <strain evidence="1">JIC</strain>
    </source>
</reference>
<dbReference type="GO" id="GO:0003676">
    <property type="term" value="F:nucleic acid binding"/>
    <property type="evidence" value="ECO:0007669"/>
    <property type="project" value="InterPro"/>
</dbReference>
<dbReference type="InterPro" id="IPR052160">
    <property type="entry name" value="Gypsy_RT_Integrase-like"/>
</dbReference>
<protein>
    <recommendedName>
        <fullName evidence="3">Reverse transcriptase domain-containing protein</fullName>
    </recommendedName>
</protein>